<name>A0A377TMB0_KLEPN</name>
<reference evidence="1 2" key="1">
    <citation type="submission" date="2018-06" db="EMBL/GenBank/DDBJ databases">
        <authorList>
            <consortium name="Pathogen Informatics"/>
            <person name="Doyle S."/>
        </authorList>
    </citation>
    <scope>NUCLEOTIDE SEQUENCE [LARGE SCALE GENOMIC DNA]</scope>
    <source>
        <strain evidence="1 2">NCTC9140</strain>
    </source>
</reference>
<organism evidence="1 2">
    <name type="scientific">Klebsiella pneumoniae</name>
    <dbReference type="NCBI Taxonomy" id="573"/>
    <lineage>
        <taxon>Bacteria</taxon>
        <taxon>Pseudomonadati</taxon>
        <taxon>Pseudomonadota</taxon>
        <taxon>Gammaproteobacteria</taxon>
        <taxon>Enterobacterales</taxon>
        <taxon>Enterobacteriaceae</taxon>
        <taxon>Klebsiella/Raoultella group</taxon>
        <taxon>Klebsiella</taxon>
        <taxon>Klebsiella pneumoniae complex</taxon>
    </lineage>
</organism>
<dbReference type="Proteomes" id="UP000254938">
    <property type="component" value="Unassembled WGS sequence"/>
</dbReference>
<dbReference type="EMBL" id="UGKQ01000007">
    <property type="protein sequence ID" value="STS80803.1"/>
    <property type="molecule type" value="Genomic_DNA"/>
</dbReference>
<evidence type="ECO:0000313" key="2">
    <source>
        <dbReference type="Proteomes" id="UP000254938"/>
    </source>
</evidence>
<gene>
    <name evidence="1" type="ORF">NCTC9140_02521</name>
</gene>
<proteinExistence type="predicted"/>
<protein>
    <submittedName>
        <fullName evidence="1">Bacteriophage protein</fullName>
    </submittedName>
</protein>
<sequence>MASGRWVAKNEVVHDAIKLNSATGLIGMPQQTIGSGVNVRCLINPNIRVNGLIELNQASVYRTVLGNNDIAMTQGRITGPEQQWQHHR</sequence>
<dbReference type="AlphaFoldDB" id="A0A377TMB0"/>
<accession>A0A377TMB0</accession>
<evidence type="ECO:0000313" key="1">
    <source>
        <dbReference type="EMBL" id="STS80803.1"/>
    </source>
</evidence>